<name>A0A3N1X541_9FIRM</name>
<evidence type="ECO:0000313" key="3">
    <source>
        <dbReference type="Proteomes" id="UP000273083"/>
    </source>
</evidence>
<protein>
    <submittedName>
        <fullName evidence="2">Uncharacterized protein</fullName>
    </submittedName>
</protein>
<gene>
    <name evidence="2" type="ORF">EDD66_1195</name>
</gene>
<organism evidence="2 3">
    <name type="scientific">Mobilisporobacter senegalensis</name>
    <dbReference type="NCBI Taxonomy" id="1329262"/>
    <lineage>
        <taxon>Bacteria</taxon>
        <taxon>Bacillati</taxon>
        <taxon>Bacillota</taxon>
        <taxon>Clostridia</taxon>
        <taxon>Lachnospirales</taxon>
        <taxon>Lachnospiraceae</taxon>
        <taxon>Mobilisporobacter</taxon>
    </lineage>
</organism>
<keyword evidence="1" id="KW-0472">Membrane</keyword>
<proteinExistence type="predicted"/>
<evidence type="ECO:0000313" key="2">
    <source>
        <dbReference type="EMBL" id="ROR21896.1"/>
    </source>
</evidence>
<keyword evidence="3" id="KW-1185">Reference proteome</keyword>
<dbReference type="EMBL" id="RJVG01000019">
    <property type="protein sequence ID" value="ROR21896.1"/>
    <property type="molecule type" value="Genomic_DNA"/>
</dbReference>
<dbReference type="InterPro" id="IPR046563">
    <property type="entry name" value="DUF6715"/>
</dbReference>
<sequence>MKGLGNRNSKNFVVFIVLMGIIFSLYFYLNNNKQEETAQVKTEAEKLLAKDLEAEYPASPTTVVKLYNRISKCLYNGKWDNDEVNQLIDMIRKLYSSELLVNNPEEKHNQSFKSDIAEYQDKKRKISDYRVDGNGQMVTWEKEGIEYASLNAIYYIAENKNHDEIYQNFVLKKEGKQWKILGWTNIPEIDIEE</sequence>
<keyword evidence="1" id="KW-1133">Transmembrane helix</keyword>
<keyword evidence="1" id="KW-0812">Transmembrane</keyword>
<feature type="transmembrane region" description="Helical" evidence="1">
    <location>
        <begin position="12"/>
        <end position="29"/>
    </location>
</feature>
<dbReference type="AlphaFoldDB" id="A0A3N1X541"/>
<comment type="caution">
    <text evidence="2">The sequence shown here is derived from an EMBL/GenBank/DDBJ whole genome shotgun (WGS) entry which is preliminary data.</text>
</comment>
<reference evidence="2 3" key="1">
    <citation type="submission" date="2018-11" db="EMBL/GenBank/DDBJ databases">
        <title>Genomic Encyclopedia of Type Strains, Phase IV (KMG-IV): sequencing the most valuable type-strain genomes for metagenomic binning, comparative biology and taxonomic classification.</title>
        <authorList>
            <person name="Goeker M."/>
        </authorList>
    </citation>
    <scope>NUCLEOTIDE SEQUENCE [LARGE SCALE GENOMIC DNA]</scope>
    <source>
        <strain evidence="2 3">DSM 26537</strain>
    </source>
</reference>
<evidence type="ECO:0000256" key="1">
    <source>
        <dbReference type="SAM" id="Phobius"/>
    </source>
</evidence>
<dbReference type="OrthoDB" id="9795825at2"/>
<accession>A0A3N1X541</accession>
<dbReference type="Proteomes" id="UP000273083">
    <property type="component" value="Unassembled WGS sequence"/>
</dbReference>
<dbReference type="Pfam" id="PF20462">
    <property type="entry name" value="DUF6715"/>
    <property type="match status" value="1"/>
</dbReference>
<dbReference type="RefSeq" id="WP_123610958.1">
    <property type="nucleotide sequence ID" value="NZ_RJVG01000019.1"/>
</dbReference>